<keyword evidence="3" id="KW-1185">Reference proteome</keyword>
<feature type="transmembrane region" description="Helical" evidence="1">
    <location>
        <begin position="12"/>
        <end position="34"/>
    </location>
</feature>
<keyword evidence="1" id="KW-0472">Membrane</keyword>
<dbReference type="AlphaFoldDB" id="A0A7W7AKE1"/>
<reference evidence="2 3" key="1">
    <citation type="submission" date="2020-08" db="EMBL/GenBank/DDBJ databases">
        <title>Genomic Encyclopedia of Type Strains, Phase IV (KMG-IV): sequencing the most valuable type-strain genomes for metagenomic binning, comparative biology and taxonomic classification.</title>
        <authorList>
            <person name="Goeker M."/>
        </authorList>
    </citation>
    <scope>NUCLEOTIDE SEQUENCE [LARGE SCALE GENOMIC DNA]</scope>
    <source>
        <strain evidence="2 3">DSM 15867</strain>
    </source>
</reference>
<evidence type="ECO:0000313" key="2">
    <source>
        <dbReference type="EMBL" id="MBB4618681.1"/>
    </source>
</evidence>
<dbReference type="EMBL" id="JACHNY010000006">
    <property type="protein sequence ID" value="MBB4618681.1"/>
    <property type="molecule type" value="Genomic_DNA"/>
</dbReference>
<dbReference type="RefSeq" id="WP_184115823.1">
    <property type="nucleotide sequence ID" value="NZ_JACHNY010000006.1"/>
</dbReference>
<protein>
    <submittedName>
        <fullName evidence="2">Uncharacterized protein</fullName>
    </submittedName>
</protein>
<evidence type="ECO:0000256" key="1">
    <source>
        <dbReference type="SAM" id="Phobius"/>
    </source>
</evidence>
<gene>
    <name evidence="2" type="ORF">GGQ96_002827</name>
</gene>
<proteinExistence type="predicted"/>
<keyword evidence="1" id="KW-1133">Transmembrane helix</keyword>
<organism evidence="2 3">
    <name type="scientific">Sphingomonas abaci</name>
    <dbReference type="NCBI Taxonomy" id="237611"/>
    <lineage>
        <taxon>Bacteria</taxon>
        <taxon>Pseudomonadati</taxon>
        <taxon>Pseudomonadota</taxon>
        <taxon>Alphaproteobacteria</taxon>
        <taxon>Sphingomonadales</taxon>
        <taxon>Sphingomonadaceae</taxon>
        <taxon>Sphingomonas</taxon>
    </lineage>
</organism>
<name>A0A7W7AKE1_9SPHN</name>
<evidence type="ECO:0000313" key="3">
    <source>
        <dbReference type="Proteomes" id="UP000574769"/>
    </source>
</evidence>
<sequence>MHNGNAEKEAPNWLFPVIGIIISIALAAGLGVVWGKSSKVSQALFPSYYASNQTNSEGVHAPCITPHSREESDLCAQWKAASAAETSSNWAKWASISGILSTIAVVAALYMALDANRIARRTASQQLRAYVSIDSIGFENILVGAYVRCNVKMRNFGQTPAYKFDIVTYATFDQTFDQDINLTAQNTNPTPSTLSPGASGHAYPRLGTLWTPFLDHLYRTGKLRLVVFGYAEYTDIFGVNHRTDIKVYNDASTPVGTTIQYPTGNRAT</sequence>
<accession>A0A7W7AKE1</accession>
<keyword evidence="1" id="KW-0812">Transmembrane</keyword>
<dbReference type="Proteomes" id="UP000574769">
    <property type="component" value="Unassembled WGS sequence"/>
</dbReference>
<feature type="transmembrane region" description="Helical" evidence="1">
    <location>
        <begin position="93"/>
        <end position="113"/>
    </location>
</feature>
<comment type="caution">
    <text evidence="2">The sequence shown here is derived from an EMBL/GenBank/DDBJ whole genome shotgun (WGS) entry which is preliminary data.</text>
</comment>